<sequence>MGYDKVERVEARGFSGGLWALWNAGDVDLTVEASSDQILHFRARMHTNEECLISGVYGSPNPSHRRALWETMRALSSAPLCRGWSSVISMPCSVRRIKEGVHHSTCLKVGSFGIAWRTAA</sequence>
<name>A0AAV2G5R0_9ROSI</name>
<proteinExistence type="predicted"/>
<organism evidence="1 2">
    <name type="scientific">Linum trigynum</name>
    <dbReference type="NCBI Taxonomy" id="586398"/>
    <lineage>
        <taxon>Eukaryota</taxon>
        <taxon>Viridiplantae</taxon>
        <taxon>Streptophyta</taxon>
        <taxon>Embryophyta</taxon>
        <taxon>Tracheophyta</taxon>
        <taxon>Spermatophyta</taxon>
        <taxon>Magnoliopsida</taxon>
        <taxon>eudicotyledons</taxon>
        <taxon>Gunneridae</taxon>
        <taxon>Pentapetalae</taxon>
        <taxon>rosids</taxon>
        <taxon>fabids</taxon>
        <taxon>Malpighiales</taxon>
        <taxon>Linaceae</taxon>
        <taxon>Linum</taxon>
    </lineage>
</organism>
<keyword evidence="2" id="KW-1185">Reference proteome</keyword>
<gene>
    <name evidence="1" type="ORF">LTRI10_LOCUS45009</name>
</gene>
<reference evidence="1 2" key="1">
    <citation type="submission" date="2024-04" db="EMBL/GenBank/DDBJ databases">
        <authorList>
            <person name="Fracassetti M."/>
        </authorList>
    </citation>
    <scope>NUCLEOTIDE SEQUENCE [LARGE SCALE GENOMIC DNA]</scope>
</reference>
<evidence type="ECO:0000313" key="1">
    <source>
        <dbReference type="EMBL" id="CAL1405208.1"/>
    </source>
</evidence>
<protein>
    <submittedName>
        <fullName evidence="1">Uncharacterized protein</fullName>
    </submittedName>
</protein>
<dbReference type="Proteomes" id="UP001497516">
    <property type="component" value="Chromosome 8"/>
</dbReference>
<accession>A0AAV2G5R0</accession>
<dbReference type="AlphaFoldDB" id="A0AAV2G5R0"/>
<dbReference type="EMBL" id="OZ034821">
    <property type="protein sequence ID" value="CAL1405208.1"/>
    <property type="molecule type" value="Genomic_DNA"/>
</dbReference>
<evidence type="ECO:0000313" key="2">
    <source>
        <dbReference type="Proteomes" id="UP001497516"/>
    </source>
</evidence>